<dbReference type="EMBL" id="JAHRIN010060065">
    <property type="protein sequence ID" value="MEQ2212619.1"/>
    <property type="molecule type" value="Genomic_DNA"/>
</dbReference>
<organism evidence="1 2">
    <name type="scientific">Xenoophorus captivus</name>
    <dbReference type="NCBI Taxonomy" id="1517983"/>
    <lineage>
        <taxon>Eukaryota</taxon>
        <taxon>Metazoa</taxon>
        <taxon>Chordata</taxon>
        <taxon>Craniata</taxon>
        <taxon>Vertebrata</taxon>
        <taxon>Euteleostomi</taxon>
        <taxon>Actinopterygii</taxon>
        <taxon>Neopterygii</taxon>
        <taxon>Teleostei</taxon>
        <taxon>Neoteleostei</taxon>
        <taxon>Acanthomorphata</taxon>
        <taxon>Ovalentaria</taxon>
        <taxon>Atherinomorphae</taxon>
        <taxon>Cyprinodontiformes</taxon>
        <taxon>Goodeidae</taxon>
        <taxon>Xenoophorus</taxon>
    </lineage>
</organism>
<name>A0ABV0RWR4_9TELE</name>
<proteinExistence type="predicted"/>
<evidence type="ECO:0000313" key="2">
    <source>
        <dbReference type="Proteomes" id="UP001434883"/>
    </source>
</evidence>
<comment type="caution">
    <text evidence="1">The sequence shown here is derived from an EMBL/GenBank/DDBJ whole genome shotgun (WGS) entry which is preliminary data.</text>
</comment>
<evidence type="ECO:0000313" key="1">
    <source>
        <dbReference type="EMBL" id="MEQ2212619.1"/>
    </source>
</evidence>
<dbReference type="Proteomes" id="UP001434883">
    <property type="component" value="Unassembled WGS sequence"/>
</dbReference>
<reference evidence="1 2" key="1">
    <citation type="submission" date="2021-06" db="EMBL/GenBank/DDBJ databases">
        <authorList>
            <person name="Palmer J.M."/>
        </authorList>
    </citation>
    <scope>NUCLEOTIDE SEQUENCE [LARGE SCALE GENOMIC DNA]</scope>
    <source>
        <strain evidence="1 2">XC_2019</strain>
        <tissue evidence="1">Muscle</tissue>
    </source>
</reference>
<keyword evidence="2" id="KW-1185">Reference proteome</keyword>
<gene>
    <name evidence="1" type="ORF">XENOCAPTIV_002488</name>
</gene>
<sequence>MPESWTSKRERNLTMMGTTWNSFININHLLWFSLPGDCRIPFSAVYATVGFKEASARVYLPTVPITAKILEVERFTTAQDRFNTSHHRSVNKVFCYTFSSL</sequence>
<accession>A0ABV0RWR4</accession>
<protein>
    <submittedName>
        <fullName evidence="1">Uncharacterized protein</fullName>
    </submittedName>
</protein>